<gene>
    <name evidence="5" type="ORF">GCM10011399_02130</name>
</gene>
<keyword evidence="2" id="KW-0238">DNA-binding</keyword>
<proteinExistence type="predicted"/>
<name>A0A917ET28_9MICO</name>
<keyword evidence="1" id="KW-0805">Transcription regulation</keyword>
<comment type="caution">
    <text evidence="5">The sequence shown here is derived from an EMBL/GenBank/DDBJ whole genome shotgun (WGS) entry which is preliminary data.</text>
</comment>
<dbReference type="Pfam" id="PF00392">
    <property type="entry name" value="GntR"/>
    <property type="match status" value="1"/>
</dbReference>
<dbReference type="InterPro" id="IPR036388">
    <property type="entry name" value="WH-like_DNA-bd_sf"/>
</dbReference>
<dbReference type="SUPFAM" id="SSF48008">
    <property type="entry name" value="GntR ligand-binding domain-like"/>
    <property type="match status" value="1"/>
</dbReference>
<dbReference type="SUPFAM" id="SSF46785">
    <property type="entry name" value="Winged helix' DNA-binding domain"/>
    <property type="match status" value="1"/>
</dbReference>
<dbReference type="GO" id="GO:0003700">
    <property type="term" value="F:DNA-binding transcription factor activity"/>
    <property type="evidence" value="ECO:0007669"/>
    <property type="project" value="InterPro"/>
</dbReference>
<protein>
    <submittedName>
        <fullName evidence="5">GntR family transcriptional regulator</fullName>
    </submittedName>
</protein>
<evidence type="ECO:0000313" key="5">
    <source>
        <dbReference type="EMBL" id="GGF11818.1"/>
    </source>
</evidence>
<dbReference type="InterPro" id="IPR000524">
    <property type="entry name" value="Tscrpt_reg_HTH_GntR"/>
</dbReference>
<dbReference type="SMART" id="SM00345">
    <property type="entry name" value="HTH_GNTR"/>
    <property type="match status" value="1"/>
</dbReference>
<dbReference type="CDD" id="cd07377">
    <property type="entry name" value="WHTH_GntR"/>
    <property type="match status" value="1"/>
</dbReference>
<dbReference type="Gene3D" id="1.20.120.530">
    <property type="entry name" value="GntR ligand-binding domain-like"/>
    <property type="match status" value="1"/>
</dbReference>
<dbReference type="SMART" id="SM00895">
    <property type="entry name" value="FCD"/>
    <property type="match status" value="1"/>
</dbReference>
<organism evidence="5 6">
    <name type="scientific">Subtercola lobariae</name>
    <dbReference type="NCBI Taxonomy" id="1588641"/>
    <lineage>
        <taxon>Bacteria</taxon>
        <taxon>Bacillati</taxon>
        <taxon>Actinomycetota</taxon>
        <taxon>Actinomycetes</taxon>
        <taxon>Micrococcales</taxon>
        <taxon>Microbacteriaceae</taxon>
        <taxon>Subtercola</taxon>
    </lineage>
</organism>
<dbReference type="PANTHER" id="PTHR43537">
    <property type="entry name" value="TRANSCRIPTIONAL REGULATOR, GNTR FAMILY"/>
    <property type="match status" value="1"/>
</dbReference>
<dbReference type="InterPro" id="IPR011711">
    <property type="entry name" value="GntR_C"/>
</dbReference>
<keyword evidence="3" id="KW-0804">Transcription</keyword>
<dbReference type="PANTHER" id="PTHR43537:SF45">
    <property type="entry name" value="GNTR FAMILY REGULATORY PROTEIN"/>
    <property type="match status" value="1"/>
</dbReference>
<evidence type="ECO:0000256" key="1">
    <source>
        <dbReference type="ARBA" id="ARBA00023015"/>
    </source>
</evidence>
<evidence type="ECO:0000259" key="4">
    <source>
        <dbReference type="PROSITE" id="PS50949"/>
    </source>
</evidence>
<dbReference type="Pfam" id="PF07729">
    <property type="entry name" value="FCD"/>
    <property type="match status" value="1"/>
</dbReference>
<dbReference type="GO" id="GO:0003677">
    <property type="term" value="F:DNA binding"/>
    <property type="evidence" value="ECO:0007669"/>
    <property type="project" value="UniProtKB-KW"/>
</dbReference>
<evidence type="ECO:0000256" key="2">
    <source>
        <dbReference type="ARBA" id="ARBA00023125"/>
    </source>
</evidence>
<keyword evidence="6" id="KW-1185">Reference proteome</keyword>
<sequence length="233" mass="26075">MEHRKTIELAPTPVAAEKLLSLTDQVYERVKQEIIEAKWRPGTILLEPELAALYGVSKTPVREALRLLVQEDWVVILPRKGYLVRPLRLGDISEIFNLRLMIEPALFADTARNGGAAGVTELTSRLSEQRAAEGDLHASLEAARLFHLAGAQLARNRRAENILERLLAEVRRLHHLMPDVESHITSSVEIDAHAAILHAIESRDEAAASELMREHLAEVARTMLDAFSVIRID</sequence>
<dbReference type="PROSITE" id="PS50949">
    <property type="entry name" value="HTH_GNTR"/>
    <property type="match status" value="1"/>
</dbReference>
<feature type="domain" description="HTH gntR-type" evidence="4">
    <location>
        <begin position="20"/>
        <end position="87"/>
    </location>
</feature>
<dbReference type="Gene3D" id="1.10.10.10">
    <property type="entry name" value="Winged helix-like DNA-binding domain superfamily/Winged helix DNA-binding domain"/>
    <property type="match status" value="1"/>
</dbReference>
<dbReference type="Proteomes" id="UP000598775">
    <property type="component" value="Unassembled WGS sequence"/>
</dbReference>
<dbReference type="AlphaFoldDB" id="A0A917ET28"/>
<evidence type="ECO:0000313" key="6">
    <source>
        <dbReference type="Proteomes" id="UP000598775"/>
    </source>
</evidence>
<dbReference type="RefSeq" id="WP_188672341.1">
    <property type="nucleotide sequence ID" value="NZ_BMGP01000001.1"/>
</dbReference>
<dbReference type="EMBL" id="BMGP01000001">
    <property type="protein sequence ID" value="GGF11818.1"/>
    <property type="molecule type" value="Genomic_DNA"/>
</dbReference>
<evidence type="ECO:0000256" key="3">
    <source>
        <dbReference type="ARBA" id="ARBA00023163"/>
    </source>
</evidence>
<accession>A0A917ET28</accession>
<dbReference type="InterPro" id="IPR036390">
    <property type="entry name" value="WH_DNA-bd_sf"/>
</dbReference>
<dbReference type="InterPro" id="IPR008920">
    <property type="entry name" value="TF_FadR/GntR_C"/>
</dbReference>
<reference evidence="5 6" key="1">
    <citation type="journal article" date="2014" name="Int. J. Syst. Evol. Microbiol.">
        <title>Complete genome sequence of Corynebacterium casei LMG S-19264T (=DSM 44701T), isolated from a smear-ripened cheese.</title>
        <authorList>
            <consortium name="US DOE Joint Genome Institute (JGI-PGF)"/>
            <person name="Walter F."/>
            <person name="Albersmeier A."/>
            <person name="Kalinowski J."/>
            <person name="Ruckert C."/>
        </authorList>
    </citation>
    <scope>NUCLEOTIDE SEQUENCE [LARGE SCALE GENOMIC DNA]</scope>
    <source>
        <strain evidence="5 6">CGMCC 1.12976</strain>
    </source>
</reference>